<feature type="transmembrane region" description="Helical" evidence="5">
    <location>
        <begin position="270"/>
        <end position="288"/>
    </location>
</feature>
<dbReference type="Proteomes" id="UP000695562">
    <property type="component" value="Unassembled WGS sequence"/>
</dbReference>
<evidence type="ECO:0000256" key="5">
    <source>
        <dbReference type="SAM" id="Phobius"/>
    </source>
</evidence>
<keyword evidence="7" id="KW-1185">Reference proteome</keyword>
<keyword evidence="3 5" id="KW-1133">Transmembrane helix</keyword>
<sequence length="664" mass="73061">MGRFPDESKKPLLGGSKDPYSFMYPGSGSISTLSLNGNPEGTEEQVLTGIEEKIDLSGQELVKVKKIDGSDEHKLGELLSTAICGNDITSSIFYTSALCTASAGRYAPISLSIVCVVLYLFRKVYGEVGSALPLNGGAYNVLLNTTSKQVASLAAALTMISYMATAVVSANSAMGYLQVLWPGVSVYWATIILLGFFAALNLVGISESAVVAFGIFVIHMITLAIFVFGGFIIFFKNKNWTVFLDNLHGVNPPDTPAMTCSDQVYFDRNFAYSIFFGFGAAMLGVTGFETSSNFIEQQEQGVFPKTLRNMWFIVTLFNPLIGLLNLCFLPACTIANTQTGVLSLVAETAFGKWFQMWVGIDAVLVLSGSVITSYVGVIGLVRRMALDRVLPQFLIQVNPCRKTPHWIIVLFFIICSSLFVIVDGNLDTLSGVYTVAFLGVMSLFAIGNMLLKYKRSSLKRDIQSPWVGTIIAFISVIAGLTANIIREDSIVFYFGIYFGVTACIIGIMFIRARLLKMIVFFVQLVIPSRRLKEKFTNALGKAINDINSQPIIFFASKSDPAYLNKAILYIRDNEQTNWVKIVHCHDQEDGISESFSSNIEFLDSCYPKIRVDLIKVNAPFNPSTVERVSILMDIPKNFMFVACPKDQDMPHSIGDFGGVRMITH</sequence>
<dbReference type="AlphaFoldDB" id="A0A8J4PZY3"/>
<evidence type="ECO:0000256" key="4">
    <source>
        <dbReference type="ARBA" id="ARBA00023136"/>
    </source>
</evidence>
<dbReference type="GO" id="GO:0015171">
    <property type="term" value="F:amino acid transmembrane transporter activity"/>
    <property type="evidence" value="ECO:0007669"/>
    <property type="project" value="TreeGrafter"/>
</dbReference>
<dbReference type="Pfam" id="PF13520">
    <property type="entry name" value="AA_permease_2"/>
    <property type="match status" value="1"/>
</dbReference>
<comment type="caution">
    <text evidence="6">The sequence shown here is derived from an EMBL/GenBank/DDBJ whole genome shotgun (WGS) entry which is preliminary data.</text>
</comment>
<feature type="transmembrane region" description="Helical" evidence="5">
    <location>
        <begin position="491"/>
        <end position="510"/>
    </location>
</feature>
<dbReference type="PANTHER" id="PTHR43243:SF97">
    <property type="entry name" value="AMINO ACID PERMEASE_ SLC12A DOMAIN-CONTAINING PROTEIN"/>
    <property type="match status" value="1"/>
</dbReference>
<proteinExistence type="predicted"/>
<dbReference type="PANTHER" id="PTHR43243">
    <property type="entry name" value="INNER MEMBRANE TRANSPORTER YGJI-RELATED"/>
    <property type="match status" value="1"/>
</dbReference>
<feature type="transmembrane region" description="Helical" evidence="5">
    <location>
        <begin position="428"/>
        <end position="451"/>
    </location>
</feature>
<dbReference type="OrthoDB" id="1718410at2759"/>
<accession>A0A8J4PZY3</accession>
<comment type="subcellular location">
    <subcellularLocation>
        <location evidence="1">Membrane</location>
        <topology evidence="1">Multi-pass membrane protein</topology>
    </subcellularLocation>
</comment>
<dbReference type="Gene3D" id="1.20.1740.10">
    <property type="entry name" value="Amino acid/polyamine transporter I"/>
    <property type="match status" value="1"/>
</dbReference>
<feature type="transmembrane region" description="Helical" evidence="5">
    <location>
        <begin position="463"/>
        <end position="485"/>
    </location>
</feature>
<protein>
    <recommendedName>
        <fullName evidence="8">Amino acid permease</fullName>
    </recommendedName>
</protein>
<name>A0A8J4PZY3_9MYCE</name>
<evidence type="ECO:0008006" key="8">
    <source>
        <dbReference type="Google" id="ProtNLM"/>
    </source>
</evidence>
<feature type="transmembrane region" description="Helical" evidence="5">
    <location>
        <begin position="403"/>
        <end position="422"/>
    </location>
</feature>
<dbReference type="GO" id="GO:0016020">
    <property type="term" value="C:membrane"/>
    <property type="evidence" value="ECO:0007669"/>
    <property type="project" value="UniProtKB-SubCell"/>
</dbReference>
<feature type="transmembrane region" description="Helical" evidence="5">
    <location>
        <begin position="186"/>
        <end position="203"/>
    </location>
</feature>
<keyword evidence="2 5" id="KW-0812">Transmembrane</keyword>
<evidence type="ECO:0000313" key="7">
    <source>
        <dbReference type="Proteomes" id="UP000695562"/>
    </source>
</evidence>
<reference evidence="6" key="1">
    <citation type="submission" date="2020-01" db="EMBL/GenBank/DDBJ databases">
        <title>Development of genomics and gene disruption for Polysphondylium violaceum indicates a role for the polyketide synthase stlB in stalk morphogenesis.</title>
        <authorList>
            <person name="Narita B."/>
            <person name="Kawabe Y."/>
            <person name="Kin K."/>
            <person name="Saito T."/>
            <person name="Gibbs R."/>
            <person name="Kuspa A."/>
            <person name="Muzny D."/>
            <person name="Queller D."/>
            <person name="Richards S."/>
            <person name="Strassman J."/>
            <person name="Sucgang R."/>
            <person name="Worley K."/>
            <person name="Schaap P."/>
        </authorList>
    </citation>
    <scope>NUCLEOTIDE SEQUENCE</scope>
    <source>
        <strain evidence="6">QSvi11</strain>
    </source>
</reference>
<keyword evidence="4 5" id="KW-0472">Membrane</keyword>
<feature type="transmembrane region" description="Helical" evidence="5">
    <location>
        <begin position="356"/>
        <end position="382"/>
    </location>
</feature>
<feature type="transmembrane region" description="Helical" evidence="5">
    <location>
        <begin position="210"/>
        <end position="235"/>
    </location>
</feature>
<evidence type="ECO:0000256" key="1">
    <source>
        <dbReference type="ARBA" id="ARBA00004141"/>
    </source>
</evidence>
<feature type="transmembrane region" description="Helical" evidence="5">
    <location>
        <begin position="150"/>
        <end position="174"/>
    </location>
</feature>
<evidence type="ECO:0000256" key="3">
    <source>
        <dbReference type="ARBA" id="ARBA00022989"/>
    </source>
</evidence>
<dbReference type="EMBL" id="AJWJ01000006">
    <property type="protein sequence ID" value="KAF2078348.1"/>
    <property type="molecule type" value="Genomic_DNA"/>
</dbReference>
<dbReference type="InterPro" id="IPR002293">
    <property type="entry name" value="AA/rel_permease1"/>
</dbReference>
<evidence type="ECO:0000313" key="6">
    <source>
        <dbReference type="EMBL" id="KAF2078348.1"/>
    </source>
</evidence>
<gene>
    <name evidence="6" type="ORF">CYY_000332</name>
</gene>
<evidence type="ECO:0000256" key="2">
    <source>
        <dbReference type="ARBA" id="ARBA00022692"/>
    </source>
</evidence>
<feature type="transmembrane region" description="Helical" evidence="5">
    <location>
        <begin position="309"/>
        <end position="336"/>
    </location>
</feature>
<organism evidence="6 7">
    <name type="scientific">Polysphondylium violaceum</name>
    <dbReference type="NCBI Taxonomy" id="133409"/>
    <lineage>
        <taxon>Eukaryota</taxon>
        <taxon>Amoebozoa</taxon>
        <taxon>Evosea</taxon>
        <taxon>Eumycetozoa</taxon>
        <taxon>Dictyostelia</taxon>
        <taxon>Dictyosteliales</taxon>
        <taxon>Dictyosteliaceae</taxon>
        <taxon>Polysphondylium</taxon>
    </lineage>
</organism>